<keyword evidence="1" id="KW-0472">Membrane</keyword>
<proteinExistence type="predicted"/>
<dbReference type="EMBL" id="JAVIJF010000027">
    <property type="protein sequence ID" value="MDX8528514.1"/>
    <property type="molecule type" value="Genomic_DNA"/>
</dbReference>
<keyword evidence="1" id="KW-0812">Transmembrane</keyword>
<sequence length="100" mass="11077">MKRFDFRNITVIVGAALFFALMMGKPFLPAWFRPYAHLSGFLVAAGMFGVVALQNKISTGLALPGRKNGKIVISRTKIVALIIILILAVLLPIFHLFKTY</sequence>
<evidence type="ECO:0000313" key="2">
    <source>
        <dbReference type="EMBL" id="MDX8528514.1"/>
    </source>
</evidence>
<dbReference type="RefSeq" id="WP_320236430.1">
    <property type="nucleotide sequence ID" value="NZ_JAVIJF010000027.1"/>
</dbReference>
<evidence type="ECO:0000256" key="1">
    <source>
        <dbReference type="SAM" id="Phobius"/>
    </source>
</evidence>
<gene>
    <name evidence="2" type="ORF">RFM68_28950</name>
</gene>
<comment type="caution">
    <text evidence="2">The sequence shown here is derived from an EMBL/GenBank/DDBJ whole genome shotgun (WGS) entry which is preliminary data.</text>
</comment>
<protein>
    <recommendedName>
        <fullName evidence="4">Tripartite tricarboxylate transporter TctB family protein</fullName>
    </recommendedName>
</protein>
<reference evidence="2 3" key="1">
    <citation type="submission" date="2023-08" db="EMBL/GenBank/DDBJ databases">
        <title>Implementing the SeqCode for naming new Mesorhizobium species isolated from Vachellia karroo root nodules.</title>
        <authorList>
            <person name="Van Lill M."/>
        </authorList>
    </citation>
    <scope>NUCLEOTIDE SEQUENCE [LARGE SCALE GENOMIC DNA]</scope>
    <source>
        <strain evidence="2 3">MSK 1335</strain>
    </source>
</reference>
<keyword evidence="1" id="KW-1133">Transmembrane helix</keyword>
<keyword evidence="3" id="KW-1185">Reference proteome</keyword>
<accession>A0ABU4ZSZ7</accession>
<feature type="transmembrane region" description="Helical" evidence="1">
    <location>
        <begin position="12"/>
        <end position="32"/>
    </location>
</feature>
<name>A0ABU4ZSZ7_9HYPH</name>
<dbReference type="Proteomes" id="UP001276840">
    <property type="component" value="Unassembled WGS sequence"/>
</dbReference>
<organism evidence="2 3">
    <name type="scientific">Mesorhizobium montanum</name>
    <dbReference type="NCBI Taxonomy" id="3072323"/>
    <lineage>
        <taxon>Bacteria</taxon>
        <taxon>Pseudomonadati</taxon>
        <taxon>Pseudomonadota</taxon>
        <taxon>Alphaproteobacteria</taxon>
        <taxon>Hyphomicrobiales</taxon>
        <taxon>Phyllobacteriaceae</taxon>
        <taxon>Mesorhizobium</taxon>
    </lineage>
</organism>
<evidence type="ECO:0000313" key="3">
    <source>
        <dbReference type="Proteomes" id="UP001276840"/>
    </source>
</evidence>
<feature type="transmembrane region" description="Helical" evidence="1">
    <location>
        <begin position="38"/>
        <end position="57"/>
    </location>
</feature>
<feature type="transmembrane region" description="Helical" evidence="1">
    <location>
        <begin position="78"/>
        <end position="97"/>
    </location>
</feature>
<evidence type="ECO:0008006" key="4">
    <source>
        <dbReference type="Google" id="ProtNLM"/>
    </source>
</evidence>